<dbReference type="PANTHER" id="PTHR46481:SF11">
    <property type="entry name" value="ZINC FINGER BED DOMAIN-CONTAINING PROTEIN RICESLEEPER 2-LIKE"/>
    <property type="match status" value="1"/>
</dbReference>
<protein>
    <submittedName>
        <fullName evidence="13">Zinc finger BED domain-containing protein RICESLEEPER 2</fullName>
    </submittedName>
</protein>
<dbReference type="Pfam" id="PF05699">
    <property type="entry name" value="Dimer_Tnp_hAT"/>
    <property type="match status" value="1"/>
</dbReference>
<proteinExistence type="predicted"/>
<keyword evidence="6" id="KW-0805">Transcription regulation</keyword>
<evidence type="ECO:0000256" key="10">
    <source>
        <dbReference type="PROSITE-ProRule" id="PRU00027"/>
    </source>
</evidence>
<dbReference type="EMBL" id="JAMFTS010000003">
    <property type="protein sequence ID" value="KAJ4781644.1"/>
    <property type="molecule type" value="Genomic_DNA"/>
</dbReference>
<sequence length="713" mass="80310">MSEQPSEGPHAAGIVGVAVPHNPRARRLRSKVWNDFSKERLPDGSHVAVCHHCHKQLTASSRSGTTHLKNHLAICLSTGTRPARGRRRKLVVRRLLLRQVDQNAGPATADSTPIGYDPNAFDQETSRQDLARMIVRHGYRFSIVDDSGFRTFVTNLQPGFRIPTRESVQSDCMRIHDAARSRLRVALANLPSRVSLSADMWRSAVAGTDYLSLTCHYITDEWKLKKKILNFIQVDSASTSADITSNILEKCQEWGIEKKIVSVVLDNCLYSDEVGRELLQLLHNKFDLFHVRSCAHILNLIIQESLELVRDLTDRVRASIRYVKSSQVRFIRFQEAVKQSGLEIDPRPTFLAHDTNSNNVNNNWASLYVMLESVCRYQKAFARLFEWDPEYRAYASADDWPAVSALTECLDVLYHTMEKLPTVENPTANLYFNEICAIHLLLKEWCTNRYTVVATMATQMLEKFEQYWEVNKTVMAFASILDPRYKTKSVEYFFRVVYKDPYESKSRIDGIQASFIRLYNEYAAESAGQSKNEPVFYKGTGRAGTVAGSGLDYSSGAHNKTFSRITLSDAKRGLDQYLEETSSGQTVKSDLDLYLEEAVLRNKEGRVDEASFDVLAWWRAFSAKYPVLSLMARDILGVPVSIVPLDGDARTLNDYLSTMDPVTVEGLICAQDWLRDEDEGPKAEDGTSAASGASDLNGTHGANNVDVPILTKD</sequence>
<dbReference type="InterPro" id="IPR008906">
    <property type="entry name" value="HATC_C_dom"/>
</dbReference>
<accession>A0AAV8EQQ7</accession>
<feature type="compositionally biased region" description="Polar residues" evidence="11">
    <location>
        <begin position="688"/>
        <end position="702"/>
    </location>
</feature>
<dbReference type="SUPFAM" id="SSF57667">
    <property type="entry name" value="beta-beta-alpha zinc fingers"/>
    <property type="match status" value="1"/>
</dbReference>
<keyword evidence="8" id="KW-0804">Transcription</keyword>
<dbReference type="GO" id="GO:0008270">
    <property type="term" value="F:zinc ion binding"/>
    <property type="evidence" value="ECO:0007669"/>
    <property type="project" value="UniProtKB-KW"/>
</dbReference>
<dbReference type="InterPro" id="IPR025525">
    <property type="entry name" value="hAT-like_transposase_RNase-H"/>
</dbReference>
<evidence type="ECO:0000256" key="1">
    <source>
        <dbReference type="ARBA" id="ARBA00004123"/>
    </source>
</evidence>
<evidence type="ECO:0000259" key="12">
    <source>
        <dbReference type="PROSITE" id="PS50808"/>
    </source>
</evidence>
<dbReference type="AlphaFoldDB" id="A0AAV8EQQ7"/>
<keyword evidence="3" id="KW-0479">Metal-binding</keyword>
<evidence type="ECO:0000256" key="6">
    <source>
        <dbReference type="ARBA" id="ARBA00023015"/>
    </source>
</evidence>
<feature type="domain" description="BED-type" evidence="12">
    <location>
        <begin position="27"/>
        <end position="72"/>
    </location>
</feature>
<comment type="subunit">
    <text evidence="2">Homodimer.</text>
</comment>
<evidence type="ECO:0000313" key="13">
    <source>
        <dbReference type="EMBL" id="KAJ4781644.1"/>
    </source>
</evidence>
<keyword evidence="7" id="KW-0238">DNA-binding</keyword>
<evidence type="ECO:0000256" key="7">
    <source>
        <dbReference type="ARBA" id="ARBA00023125"/>
    </source>
</evidence>
<reference evidence="13" key="1">
    <citation type="submission" date="2022-08" db="EMBL/GenBank/DDBJ databases">
        <authorList>
            <person name="Marques A."/>
        </authorList>
    </citation>
    <scope>NUCLEOTIDE SEQUENCE</scope>
    <source>
        <strain evidence="13">RhyPub2mFocal</strain>
        <tissue evidence="13">Leaves</tissue>
    </source>
</reference>
<dbReference type="SUPFAM" id="SSF53098">
    <property type="entry name" value="Ribonuclease H-like"/>
    <property type="match status" value="1"/>
</dbReference>
<dbReference type="Proteomes" id="UP001140206">
    <property type="component" value="Chromosome 3"/>
</dbReference>
<comment type="subcellular location">
    <subcellularLocation>
        <location evidence="1">Nucleus</location>
    </subcellularLocation>
</comment>
<evidence type="ECO:0000256" key="5">
    <source>
        <dbReference type="ARBA" id="ARBA00022833"/>
    </source>
</evidence>
<dbReference type="InterPro" id="IPR036236">
    <property type="entry name" value="Znf_C2H2_sf"/>
</dbReference>
<dbReference type="PANTHER" id="PTHR46481">
    <property type="entry name" value="ZINC FINGER BED DOMAIN-CONTAINING PROTEIN 4"/>
    <property type="match status" value="1"/>
</dbReference>
<dbReference type="Pfam" id="PF14372">
    <property type="entry name" value="hAT-like_RNase-H"/>
    <property type="match status" value="1"/>
</dbReference>
<dbReference type="SMART" id="SM00614">
    <property type="entry name" value="ZnF_BED"/>
    <property type="match status" value="1"/>
</dbReference>
<dbReference type="InterPro" id="IPR012337">
    <property type="entry name" value="RNaseH-like_sf"/>
</dbReference>
<dbReference type="InterPro" id="IPR003656">
    <property type="entry name" value="Znf_BED"/>
</dbReference>
<dbReference type="Pfam" id="PF02892">
    <property type="entry name" value="zf-BED"/>
    <property type="match status" value="1"/>
</dbReference>
<evidence type="ECO:0000256" key="11">
    <source>
        <dbReference type="SAM" id="MobiDB-lite"/>
    </source>
</evidence>
<dbReference type="PROSITE" id="PS50808">
    <property type="entry name" value="ZF_BED"/>
    <property type="match status" value="1"/>
</dbReference>
<evidence type="ECO:0000256" key="9">
    <source>
        <dbReference type="ARBA" id="ARBA00023242"/>
    </source>
</evidence>
<dbReference type="InterPro" id="IPR052035">
    <property type="entry name" value="ZnF_BED_domain_contain"/>
</dbReference>
<evidence type="ECO:0000256" key="2">
    <source>
        <dbReference type="ARBA" id="ARBA00011738"/>
    </source>
</evidence>
<organism evidence="13 14">
    <name type="scientific">Rhynchospora pubera</name>
    <dbReference type="NCBI Taxonomy" id="906938"/>
    <lineage>
        <taxon>Eukaryota</taxon>
        <taxon>Viridiplantae</taxon>
        <taxon>Streptophyta</taxon>
        <taxon>Embryophyta</taxon>
        <taxon>Tracheophyta</taxon>
        <taxon>Spermatophyta</taxon>
        <taxon>Magnoliopsida</taxon>
        <taxon>Liliopsida</taxon>
        <taxon>Poales</taxon>
        <taxon>Cyperaceae</taxon>
        <taxon>Cyperoideae</taxon>
        <taxon>Rhynchosporeae</taxon>
        <taxon>Rhynchospora</taxon>
    </lineage>
</organism>
<dbReference type="GO" id="GO:0046983">
    <property type="term" value="F:protein dimerization activity"/>
    <property type="evidence" value="ECO:0007669"/>
    <property type="project" value="InterPro"/>
</dbReference>
<feature type="region of interest" description="Disordered" evidence="11">
    <location>
        <begin position="678"/>
        <end position="713"/>
    </location>
</feature>
<comment type="caution">
    <text evidence="13">The sequence shown here is derived from an EMBL/GenBank/DDBJ whole genome shotgun (WGS) entry which is preliminary data.</text>
</comment>
<dbReference type="GO" id="GO:0003677">
    <property type="term" value="F:DNA binding"/>
    <property type="evidence" value="ECO:0007669"/>
    <property type="project" value="UniProtKB-KW"/>
</dbReference>
<keyword evidence="5" id="KW-0862">Zinc</keyword>
<name>A0AAV8EQQ7_9POAL</name>
<dbReference type="GO" id="GO:0005634">
    <property type="term" value="C:nucleus"/>
    <property type="evidence" value="ECO:0007669"/>
    <property type="project" value="UniProtKB-SubCell"/>
</dbReference>
<gene>
    <name evidence="13" type="ORF">LUZ62_065901</name>
</gene>
<evidence type="ECO:0000256" key="4">
    <source>
        <dbReference type="ARBA" id="ARBA00022771"/>
    </source>
</evidence>
<keyword evidence="14" id="KW-1185">Reference proteome</keyword>
<evidence type="ECO:0000313" key="14">
    <source>
        <dbReference type="Proteomes" id="UP001140206"/>
    </source>
</evidence>
<evidence type="ECO:0000256" key="8">
    <source>
        <dbReference type="ARBA" id="ARBA00023163"/>
    </source>
</evidence>
<keyword evidence="9" id="KW-0539">Nucleus</keyword>
<evidence type="ECO:0000256" key="3">
    <source>
        <dbReference type="ARBA" id="ARBA00022723"/>
    </source>
</evidence>
<keyword evidence="4 10" id="KW-0863">Zinc-finger</keyword>